<name>A0A834SVF4_9FABA</name>
<evidence type="ECO:0000313" key="3">
    <source>
        <dbReference type="Proteomes" id="UP000634136"/>
    </source>
</evidence>
<sequence>MKITWPGLNKSGEQRRSVEEGRKVGMVRKVVAEDLMEKLARMTMREEVAAPNENRCEDVRMEETQNMLVNPKMGVMQEKEEQIKIKGKSDDVATKVGGNNGSDLREIAD</sequence>
<dbReference type="EMBL" id="JAAIUW010000011">
    <property type="protein sequence ID" value="KAF7809445.1"/>
    <property type="molecule type" value="Genomic_DNA"/>
</dbReference>
<evidence type="ECO:0000256" key="1">
    <source>
        <dbReference type="SAM" id="MobiDB-lite"/>
    </source>
</evidence>
<feature type="region of interest" description="Disordered" evidence="1">
    <location>
        <begin position="84"/>
        <end position="109"/>
    </location>
</feature>
<dbReference type="AlphaFoldDB" id="A0A834SVF4"/>
<accession>A0A834SVF4</accession>
<feature type="region of interest" description="Disordered" evidence="1">
    <location>
        <begin position="1"/>
        <end position="20"/>
    </location>
</feature>
<protein>
    <submittedName>
        <fullName evidence="2">Uncharacterized protein</fullName>
    </submittedName>
</protein>
<comment type="caution">
    <text evidence="2">The sequence shown here is derived from an EMBL/GenBank/DDBJ whole genome shotgun (WGS) entry which is preliminary data.</text>
</comment>
<gene>
    <name evidence="2" type="ORF">G2W53_036188</name>
</gene>
<evidence type="ECO:0000313" key="2">
    <source>
        <dbReference type="EMBL" id="KAF7809445.1"/>
    </source>
</evidence>
<reference evidence="2" key="1">
    <citation type="submission" date="2020-09" db="EMBL/GenBank/DDBJ databases">
        <title>Genome-Enabled Discovery of Anthraquinone Biosynthesis in Senna tora.</title>
        <authorList>
            <person name="Kang S.-H."/>
            <person name="Pandey R.P."/>
            <person name="Lee C.-M."/>
            <person name="Sim J.-S."/>
            <person name="Jeong J.-T."/>
            <person name="Choi B.-S."/>
            <person name="Jung M."/>
            <person name="Ginzburg D."/>
            <person name="Zhao K."/>
            <person name="Won S.Y."/>
            <person name="Oh T.-J."/>
            <person name="Yu Y."/>
            <person name="Kim N.-H."/>
            <person name="Lee O.R."/>
            <person name="Lee T.-H."/>
            <person name="Bashyal P."/>
            <person name="Kim T.-S."/>
            <person name="Lee W.-H."/>
            <person name="Kawkins C."/>
            <person name="Kim C.-K."/>
            <person name="Kim J.S."/>
            <person name="Ahn B.O."/>
            <person name="Rhee S.Y."/>
            <person name="Sohng J.K."/>
        </authorList>
    </citation>
    <scope>NUCLEOTIDE SEQUENCE</scope>
    <source>
        <tissue evidence="2">Leaf</tissue>
    </source>
</reference>
<feature type="compositionally biased region" description="Basic and acidic residues" evidence="1">
    <location>
        <begin position="84"/>
        <end position="93"/>
    </location>
</feature>
<proteinExistence type="predicted"/>
<organism evidence="2 3">
    <name type="scientific">Senna tora</name>
    <dbReference type="NCBI Taxonomy" id="362788"/>
    <lineage>
        <taxon>Eukaryota</taxon>
        <taxon>Viridiplantae</taxon>
        <taxon>Streptophyta</taxon>
        <taxon>Embryophyta</taxon>
        <taxon>Tracheophyta</taxon>
        <taxon>Spermatophyta</taxon>
        <taxon>Magnoliopsida</taxon>
        <taxon>eudicotyledons</taxon>
        <taxon>Gunneridae</taxon>
        <taxon>Pentapetalae</taxon>
        <taxon>rosids</taxon>
        <taxon>fabids</taxon>
        <taxon>Fabales</taxon>
        <taxon>Fabaceae</taxon>
        <taxon>Caesalpinioideae</taxon>
        <taxon>Cassia clade</taxon>
        <taxon>Senna</taxon>
    </lineage>
</organism>
<dbReference type="Proteomes" id="UP000634136">
    <property type="component" value="Unassembled WGS sequence"/>
</dbReference>
<keyword evidence="3" id="KW-1185">Reference proteome</keyword>